<sequence>MELVPKSSHGVRYAPTSLYPNKKSQMAVMPYSGLDQLSSDEDDEFDRKDDDSPTLPSRRAPATSNQEAESLQSARTSSLAELYDPPPERPGTPRATVLITVRRKVTYEARVRLAADRPPVYVGRYKSEQAAREACDRLLQKTRSL</sequence>
<name>A0A1V9YE18_ACHHY</name>
<protein>
    <submittedName>
        <fullName evidence="2">Uncharacterized protein</fullName>
    </submittedName>
</protein>
<dbReference type="AlphaFoldDB" id="A0A1V9YE18"/>
<dbReference type="OrthoDB" id="102039at2759"/>
<evidence type="ECO:0000256" key="1">
    <source>
        <dbReference type="SAM" id="MobiDB-lite"/>
    </source>
</evidence>
<reference evidence="2 3" key="1">
    <citation type="journal article" date="2014" name="Genome Biol. Evol.">
        <title>The secreted proteins of Achlya hypogyna and Thraustotheca clavata identify the ancestral oomycete secretome and reveal gene acquisitions by horizontal gene transfer.</title>
        <authorList>
            <person name="Misner I."/>
            <person name="Blouin N."/>
            <person name="Leonard G."/>
            <person name="Richards T.A."/>
            <person name="Lane C.E."/>
        </authorList>
    </citation>
    <scope>NUCLEOTIDE SEQUENCE [LARGE SCALE GENOMIC DNA]</scope>
    <source>
        <strain evidence="2 3">ATCC 48635</strain>
    </source>
</reference>
<keyword evidence="3" id="KW-1185">Reference proteome</keyword>
<proteinExistence type="predicted"/>
<comment type="caution">
    <text evidence="2">The sequence shown here is derived from an EMBL/GenBank/DDBJ whole genome shotgun (WGS) entry which is preliminary data.</text>
</comment>
<evidence type="ECO:0000313" key="3">
    <source>
        <dbReference type="Proteomes" id="UP000243579"/>
    </source>
</evidence>
<accession>A0A1V9YE18</accession>
<gene>
    <name evidence="2" type="ORF">ACHHYP_14080</name>
</gene>
<dbReference type="Proteomes" id="UP000243579">
    <property type="component" value="Unassembled WGS sequence"/>
</dbReference>
<evidence type="ECO:0000313" key="2">
    <source>
        <dbReference type="EMBL" id="OQR83961.1"/>
    </source>
</evidence>
<feature type="compositionally biased region" description="Polar residues" evidence="1">
    <location>
        <begin position="62"/>
        <end position="79"/>
    </location>
</feature>
<feature type="region of interest" description="Disordered" evidence="1">
    <location>
        <begin position="1"/>
        <end position="95"/>
    </location>
</feature>
<organism evidence="2 3">
    <name type="scientific">Achlya hypogyna</name>
    <name type="common">Oomycete</name>
    <name type="synonym">Protoachlya hypogyna</name>
    <dbReference type="NCBI Taxonomy" id="1202772"/>
    <lineage>
        <taxon>Eukaryota</taxon>
        <taxon>Sar</taxon>
        <taxon>Stramenopiles</taxon>
        <taxon>Oomycota</taxon>
        <taxon>Saprolegniomycetes</taxon>
        <taxon>Saprolegniales</taxon>
        <taxon>Achlyaceae</taxon>
        <taxon>Achlya</taxon>
    </lineage>
</organism>
<dbReference type="EMBL" id="JNBR01002025">
    <property type="protein sequence ID" value="OQR83961.1"/>
    <property type="molecule type" value="Genomic_DNA"/>
</dbReference>